<evidence type="ECO:0000256" key="10">
    <source>
        <dbReference type="ARBA" id="ARBA00023237"/>
    </source>
</evidence>
<dbReference type="Pfam" id="PF00593">
    <property type="entry name" value="TonB_dep_Rec_b-barrel"/>
    <property type="match status" value="1"/>
</dbReference>
<dbReference type="RefSeq" id="WP_083561913.1">
    <property type="nucleotide sequence ID" value="NZ_AQQV01000003.1"/>
</dbReference>
<comment type="similarity">
    <text evidence="11 12">Belongs to the TonB-dependent receptor family.</text>
</comment>
<evidence type="ECO:0000256" key="9">
    <source>
        <dbReference type="ARBA" id="ARBA00023136"/>
    </source>
</evidence>
<proteinExistence type="inferred from homology"/>
<keyword evidence="8 12" id="KW-0798">TonB box</keyword>
<dbReference type="STRING" id="1317117.ATO7_11293"/>
<keyword evidence="4" id="KW-0410">Iron transport</keyword>
<keyword evidence="10 11" id="KW-0998">Cell outer membrane</keyword>
<dbReference type="InterPro" id="IPR000531">
    <property type="entry name" value="Beta-barrel_TonB"/>
</dbReference>
<keyword evidence="5 11" id="KW-0812">Transmembrane</keyword>
<evidence type="ECO:0000256" key="2">
    <source>
        <dbReference type="ARBA" id="ARBA00022448"/>
    </source>
</evidence>
<keyword evidence="3 11" id="KW-1134">Transmembrane beta strand</keyword>
<dbReference type="Gene3D" id="2.40.170.20">
    <property type="entry name" value="TonB-dependent receptor, beta-barrel domain"/>
    <property type="match status" value="2"/>
</dbReference>
<name>A0A1Y1SCF3_9GAMM</name>
<keyword evidence="9 11" id="KW-0472">Membrane</keyword>
<dbReference type="Pfam" id="PF07715">
    <property type="entry name" value="Plug"/>
    <property type="match status" value="1"/>
</dbReference>
<dbReference type="AlphaFoldDB" id="A0A1Y1SCF3"/>
<evidence type="ECO:0000256" key="12">
    <source>
        <dbReference type="RuleBase" id="RU003357"/>
    </source>
</evidence>
<feature type="domain" description="TonB-dependent receptor-like beta-barrel" evidence="15">
    <location>
        <begin position="307"/>
        <end position="793"/>
    </location>
</feature>
<dbReference type="OrthoDB" id="9760494at2"/>
<dbReference type="PROSITE" id="PS52016">
    <property type="entry name" value="TONB_DEPENDENT_REC_3"/>
    <property type="match status" value="1"/>
</dbReference>
<organism evidence="17 18">
    <name type="scientific">Oceanococcus atlanticus</name>
    <dbReference type="NCBI Taxonomy" id="1317117"/>
    <lineage>
        <taxon>Bacteria</taxon>
        <taxon>Pseudomonadati</taxon>
        <taxon>Pseudomonadota</taxon>
        <taxon>Gammaproteobacteria</taxon>
        <taxon>Chromatiales</taxon>
        <taxon>Oceanococcaceae</taxon>
        <taxon>Oceanococcus</taxon>
    </lineage>
</organism>
<protein>
    <submittedName>
        <fullName evidence="17">TonB-dependent receptor</fullName>
    </submittedName>
</protein>
<dbReference type="InterPro" id="IPR036942">
    <property type="entry name" value="Beta-barrel_TonB_sf"/>
</dbReference>
<evidence type="ECO:0000256" key="3">
    <source>
        <dbReference type="ARBA" id="ARBA00022452"/>
    </source>
</evidence>
<dbReference type="GO" id="GO:0009279">
    <property type="term" value="C:cell outer membrane"/>
    <property type="evidence" value="ECO:0007669"/>
    <property type="project" value="UniProtKB-SubCell"/>
</dbReference>
<evidence type="ECO:0000259" key="15">
    <source>
        <dbReference type="Pfam" id="PF00593"/>
    </source>
</evidence>
<comment type="caution">
    <text evidence="17">The sequence shown here is derived from an EMBL/GenBank/DDBJ whole genome shotgun (WGS) entry which is preliminary data.</text>
</comment>
<evidence type="ECO:0000256" key="4">
    <source>
        <dbReference type="ARBA" id="ARBA00022496"/>
    </source>
</evidence>
<evidence type="ECO:0000313" key="17">
    <source>
        <dbReference type="EMBL" id="ORE85874.1"/>
    </source>
</evidence>
<feature type="compositionally biased region" description="Low complexity" evidence="13">
    <location>
        <begin position="35"/>
        <end position="64"/>
    </location>
</feature>
<comment type="subcellular location">
    <subcellularLocation>
        <location evidence="1 11">Cell outer membrane</location>
        <topology evidence="1 11">Multi-pass membrane protein</topology>
    </subcellularLocation>
</comment>
<keyword evidence="7" id="KW-0406">Ion transport</keyword>
<keyword evidence="6" id="KW-0408">Iron</keyword>
<feature type="signal peptide" evidence="14">
    <location>
        <begin position="1"/>
        <end position="25"/>
    </location>
</feature>
<keyword evidence="14" id="KW-0732">Signal</keyword>
<evidence type="ECO:0000259" key="16">
    <source>
        <dbReference type="Pfam" id="PF07715"/>
    </source>
</evidence>
<dbReference type="InterPro" id="IPR012910">
    <property type="entry name" value="Plug_dom"/>
</dbReference>
<evidence type="ECO:0000313" key="18">
    <source>
        <dbReference type="Proteomes" id="UP000192342"/>
    </source>
</evidence>
<feature type="region of interest" description="Disordered" evidence="13">
    <location>
        <begin position="33"/>
        <end position="64"/>
    </location>
</feature>
<evidence type="ECO:0000256" key="11">
    <source>
        <dbReference type="PROSITE-ProRule" id="PRU01360"/>
    </source>
</evidence>
<evidence type="ECO:0000256" key="8">
    <source>
        <dbReference type="ARBA" id="ARBA00023077"/>
    </source>
</evidence>
<keyword evidence="2 11" id="KW-0813">Transport</keyword>
<dbReference type="GO" id="GO:0006826">
    <property type="term" value="P:iron ion transport"/>
    <property type="evidence" value="ECO:0007669"/>
    <property type="project" value="UniProtKB-KW"/>
</dbReference>
<feature type="chain" id="PRO_5013186250" evidence="14">
    <location>
        <begin position="26"/>
        <end position="829"/>
    </location>
</feature>
<evidence type="ECO:0000256" key="13">
    <source>
        <dbReference type="SAM" id="MobiDB-lite"/>
    </source>
</evidence>
<gene>
    <name evidence="17" type="ORF">ATO7_11293</name>
</gene>
<feature type="domain" description="TonB-dependent receptor plug" evidence="16">
    <location>
        <begin position="104"/>
        <end position="216"/>
    </location>
</feature>
<accession>A0A1Y1SCF3</accession>
<evidence type="ECO:0000256" key="5">
    <source>
        <dbReference type="ARBA" id="ARBA00022692"/>
    </source>
</evidence>
<dbReference type="Proteomes" id="UP000192342">
    <property type="component" value="Unassembled WGS sequence"/>
</dbReference>
<dbReference type="EMBL" id="AQQV01000003">
    <property type="protein sequence ID" value="ORE85874.1"/>
    <property type="molecule type" value="Genomic_DNA"/>
</dbReference>
<evidence type="ECO:0000256" key="7">
    <source>
        <dbReference type="ARBA" id="ARBA00023065"/>
    </source>
</evidence>
<sequence>MKKTHRPLHALWALILLVPLGVAQAEDDLDALFGEPQPSATAAPAQTGSASSASAPAAEQTPAPAGDAVIVLEEEQTPRMAPTRSPHTVLEEIVVTATKREKALRDIPISIAAIDGESLEAQGILSINDVLEKTPGVTGNSARPGDQRIVVRGVSTSASPTSTVPYPVGVFIGDTALNEPYAASITPDLSAFDLAAVEVLKGPQGTLFGGAALSGVLRYRLNDPMPDRWETRYFAQYIAPEDGSQAFAQGLVVNAPLFGEQGNLGARLAYIRREYPGVIDDLRAGQAAEDVDRGEGDQMRAALLWQPDDRLQLKFTYLDQDYAADNGLIISDNPEGPRATSGALIPWPNRHRFGLYNLEIQYDWDTLRLVSSSSRTEKERFNIIDSYGGILGTPLPGTPDALAIPFLNDQESRSFQQELRLQSNSSGDLEWLAGVYYLRSPIRYFLKLNVEALNQTGALGQDVLDGVLDLAEALGLGDVLGNTLDALLPGVTNLECELAVLCAETNALAEEKALFFDLTWHPWRSLEVSLGARLYRTSVAGGFTGQGIGARLVNNGMSPADFTTTITEQGINPKFALTYRFTDQHSLYALANRGFRFGGIQNIPEDELQNVPATYKSDYIWNYELGLRTRWFDQRLEFDVTAFHIDYSDALVVLKNAIQINYYDNVGSARSDGFEANLRWLTPIPGVILSLAGGTVDARTTEDFMAGRDEIPAGKPLPGSAEYQYSANLAFFGSPNWKVNVSGLLGYAYVGKSYNDIANEDIVNDYGTYNVGLNFSVPSWPGQPTLALNVLNLTDETAPVSVIRAAVGNDFYVLNTPRTITARFSLEFE</sequence>
<evidence type="ECO:0000256" key="6">
    <source>
        <dbReference type="ARBA" id="ARBA00023004"/>
    </source>
</evidence>
<dbReference type="PANTHER" id="PTHR32552">
    <property type="entry name" value="FERRICHROME IRON RECEPTOR-RELATED"/>
    <property type="match status" value="1"/>
</dbReference>
<reference evidence="17 18" key="1">
    <citation type="submission" date="2013-04" db="EMBL/GenBank/DDBJ databases">
        <title>Oceanococcus atlanticus 22II-S10r2 Genome Sequencing.</title>
        <authorList>
            <person name="Lai Q."/>
            <person name="Li G."/>
            <person name="Shao Z."/>
        </authorList>
    </citation>
    <scope>NUCLEOTIDE SEQUENCE [LARGE SCALE GENOMIC DNA]</scope>
    <source>
        <strain evidence="17 18">22II-S10r2</strain>
    </source>
</reference>
<keyword evidence="17" id="KW-0675">Receptor</keyword>
<dbReference type="InterPro" id="IPR039426">
    <property type="entry name" value="TonB-dep_rcpt-like"/>
</dbReference>
<dbReference type="SUPFAM" id="SSF56935">
    <property type="entry name" value="Porins"/>
    <property type="match status" value="1"/>
</dbReference>
<evidence type="ECO:0000256" key="1">
    <source>
        <dbReference type="ARBA" id="ARBA00004571"/>
    </source>
</evidence>
<dbReference type="PANTHER" id="PTHR32552:SF81">
    <property type="entry name" value="TONB-DEPENDENT OUTER MEMBRANE RECEPTOR"/>
    <property type="match status" value="1"/>
</dbReference>
<evidence type="ECO:0000256" key="14">
    <source>
        <dbReference type="SAM" id="SignalP"/>
    </source>
</evidence>
<keyword evidence="18" id="KW-1185">Reference proteome</keyword>